<feature type="binding site" evidence="2">
    <location>
        <position position="152"/>
    </location>
    <ligand>
        <name>Mn(2+)</name>
        <dbReference type="ChEBI" id="CHEBI:29035"/>
        <label>2</label>
    </ligand>
</feature>
<dbReference type="PANTHER" id="PTHR11014:SF169">
    <property type="entry name" value="CLAN MH, FAMILY M20, PEPTIDASE T-LIKE METALLOPEPTIDASE"/>
    <property type="match status" value="1"/>
</dbReference>
<comment type="cofactor">
    <cofactor evidence="2">
        <name>Mn(2+)</name>
        <dbReference type="ChEBI" id="CHEBI:29035"/>
    </cofactor>
    <text evidence="2">The Mn(2+) ion enhances activity.</text>
</comment>
<accession>A0A9D1UIQ2</accession>
<keyword evidence="1" id="KW-0378">Hydrolase</keyword>
<protein>
    <submittedName>
        <fullName evidence="3">Amidohydrolase</fullName>
    </submittedName>
</protein>
<dbReference type="InterPro" id="IPR002933">
    <property type="entry name" value="Peptidase_M20"/>
</dbReference>
<dbReference type="Pfam" id="PF01546">
    <property type="entry name" value="Peptidase_M20"/>
    <property type="match status" value="1"/>
</dbReference>
<dbReference type="PIRSF" id="PIRSF005962">
    <property type="entry name" value="Pept_M20D_amidohydro"/>
    <property type="match status" value="1"/>
</dbReference>
<dbReference type="Gene3D" id="3.30.70.360">
    <property type="match status" value="1"/>
</dbReference>
<dbReference type="AlphaFoldDB" id="A0A9D1UIQ2"/>
<feature type="binding site" evidence="2">
    <location>
        <position position="91"/>
    </location>
    <ligand>
        <name>Mn(2+)</name>
        <dbReference type="ChEBI" id="CHEBI:29035"/>
        <label>2</label>
    </ligand>
</feature>
<dbReference type="GO" id="GO:0016787">
    <property type="term" value="F:hydrolase activity"/>
    <property type="evidence" value="ECO:0007669"/>
    <property type="project" value="InterPro"/>
</dbReference>
<feature type="binding site" evidence="2">
    <location>
        <position position="93"/>
    </location>
    <ligand>
        <name>Mn(2+)</name>
        <dbReference type="ChEBI" id="CHEBI:29035"/>
        <label>2</label>
    </ligand>
</feature>
<dbReference type="GO" id="GO:0046872">
    <property type="term" value="F:metal ion binding"/>
    <property type="evidence" value="ECO:0007669"/>
    <property type="project" value="UniProtKB-KW"/>
</dbReference>
<reference evidence="3" key="1">
    <citation type="journal article" date="2021" name="PeerJ">
        <title>Extensive microbial diversity within the chicken gut microbiome revealed by metagenomics and culture.</title>
        <authorList>
            <person name="Gilroy R."/>
            <person name="Ravi A."/>
            <person name="Getino M."/>
            <person name="Pursley I."/>
            <person name="Horton D.L."/>
            <person name="Alikhan N.F."/>
            <person name="Baker D."/>
            <person name="Gharbi K."/>
            <person name="Hall N."/>
            <person name="Watson M."/>
            <person name="Adriaenssens E.M."/>
            <person name="Foster-Nyarko E."/>
            <person name="Jarju S."/>
            <person name="Secka A."/>
            <person name="Antonio M."/>
            <person name="Oren A."/>
            <person name="Chaudhuri R.R."/>
            <person name="La Ragione R."/>
            <person name="Hildebrand F."/>
            <person name="Pallen M.J."/>
        </authorList>
    </citation>
    <scope>NUCLEOTIDE SEQUENCE</scope>
    <source>
        <strain evidence="3">Gambia16-930</strain>
    </source>
</reference>
<gene>
    <name evidence="3" type="ORF">IAC47_06315</name>
</gene>
<feature type="binding site" evidence="2">
    <location>
        <position position="126"/>
    </location>
    <ligand>
        <name>Mn(2+)</name>
        <dbReference type="ChEBI" id="CHEBI:29035"/>
        <label>2</label>
    </ligand>
</feature>
<dbReference type="NCBIfam" id="TIGR01891">
    <property type="entry name" value="amidohydrolases"/>
    <property type="match status" value="1"/>
</dbReference>
<dbReference type="SUPFAM" id="SSF53187">
    <property type="entry name" value="Zn-dependent exopeptidases"/>
    <property type="match status" value="1"/>
</dbReference>
<keyword evidence="2" id="KW-0464">Manganese</keyword>
<comment type="caution">
    <text evidence="3">The sequence shown here is derived from an EMBL/GenBank/DDBJ whole genome shotgun (WGS) entry which is preliminary data.</text>
</comment>
<dbReference type="InterPro" id="IPR036264">
    <property type="entry name" value="Bact_exopeptidase_dim_dom"/>
</dbReference>
<feature type="binding site" evidence="2">
    <location>
        <position position="348"/>
    </location>
    <ligand>
        <name>Mn(2+)</name>
        <dbReference type="ChEBI" id="CHEBI:29035"/>
        <label>2</label>
    </ligand>
</feature>
<dbReference type="Proteomes" id="UP000824267">
    <property type="component" value="Unassembled WGS sequence"/>
</dbReference>
<sequence>MDIISIRHFLHSIAEKSGSETNSAAFISEQLRNLGINKIKEHIGGNSLLAEAGNGKGNKTVLFRCDIDAVEANEYENKPYCSKNKGTAHLCGHDGHSAIMLYFAYLLQQKPIKDKNILLLFQAEEETGQGAKKVMESGILDGYSIDAAFAMHNIPQFEEGMVITNNSCFSCAARSLWISFEGKVSHASEPELSVSSFDMMLAMKKEIESMENRDFPSDDFFQTTLIEFSLGEKAYGVTASNGILRFTFRTKTNTLLEENTRKIIQIIKTNIAKNPAIKCEYDFVESFAANENDITSVQTIVSAAKQQGMKTIELKQPFRWGEDFGLFTQKYKGAMFGIGSGLQCSSLHSSSYDFNDAIIEPSARLFYRIAQTV</sequence>
<evidence type="ECO:0000256" key="2">
    <source>
        <dbReference type="PIRSR" id="PIRSR005962-1"/>
    </source>
</evidence>
<dbReference type="SUPFAM" id="SSF55031">
    <property type="entry name" value="Bacterial exopeptidase dimerisation domain"/>
    <property type="match status" value="1"/>
</dbReference>
<keyword evidence="2" id="KW-0479">Metal-binding</keyword>
<dbReference type="EMBL" id="DXGG01000199">
    <property type="protein sequence ID" value="HIW87870.1"/>
    <property type="molecule type" value="Genomic_DNA"/>
</dbReference>
<dbReference type="PANTHER" id="PTHR11014">
    <property type="entry name" value="PEPTIDASE M20 FAMILY MEMBER"/>
    <property type="match status" value="1"/>
</dbReference>
<evidence type="ECO:0000313" key="4">
    <source>
        <dbReference type="Proteomes" id="UP000824267"/>
    </source>
</evidence>
<evidence type="ECO:0000256" key="1">
    <source>
        <dbReference type="ARBA" id="ARBA00022801"/>
    </source>
</evidence>
<reference evidence="3" key="2">
    <citation type="submission" date="2021-04" db="EMBL/GenBank/DDBJ databases">
        <authorList>
            <person name="Gilroy R."/>
        </authorList>
    </citation>
    <scope>NUCLEOTIDE SEQUENCE</scope>
    <source>
        <strain evidence="3">Gambia16-930</strain>
    </source>
</reference>
<evidence type="ECO:0000313" key="3">
    <source>
        <dbReference type="EMBL" id="HIW87870.1"/>
    </source>
</evidence>
<proteinExistence type="predicted"/>
<dbReference type="InterPro" id="IPR017439">
    <property type="entry name" value="Amidohydrolase"/>
</dbReference>
<organism evidence="3 4">
    <name type="scientific">Candidatus Onthomorpha intestinigallinarum</name>
    <dbReference type="NCBI Taxonomy" id="2840880"/>
    <lineage>
        <taxon>Bacteria</taxon>
        <taxon>Pseudomonadati</taxon>
        <taxon>Bacteroidota</taxon>
        <taxon>Bacteroidia</taxon>
        <taxon>Bacteroidales</taxon>
        <taxon>Candidatus Onthomorpha</taxon>
    </lineage>
</organism>
<dbReference type="Gene3D" id="3.40.630.10">
    <property type="entry name" value="Zn peptidases"/>
    <property type="match status" value="1"/>
</dbReference>
<name>A0A9D1UIQ2_9BACT</name>